<keyword evidence="1 2" id="KW-0663">Pyridoxal phosphate</keyword>
<dbReference type="PROSITE" id="PS01211">
    <property type="entry name" value="UPF0001"/>
    <property type="match status" value="1"/>
</dbReference>
<dbReference type="GO" id="GO:0030170">
    <property type="term" value="F:pyridoxal phosphate binding"/>
    <property type="evidence" value="ECO:0007669"/>
    <property type="project" value="UniProtKB-UniRule"/>
</dbReference>
<dbReference type="AlphaFoldDB" id="A0A6N4VEA6"/>
<feature type="compositionally biased region" description="Polar residues" evidence="4">
    <location>
        <begin position="254"/>
        <end position="289"/>
    </location>
</feature>
<protein>
    <recommendedName>
        <fullName evidence="2">Pyridoxal phosphate homeostasis protein</fullName>
        <shortName evidence="2">PLP homeostasis protein</shortName>
    </recommendedName>
</protein>
<dbReference type="EMBL" id="AP022570">
    <property type="protein sequence ID" value="BBX52799.1"/>
    <property type="molecule type" value="Genomic_DNA"/>
</dbReference>
<evidence type="ECO:0000256" key="3">
    <source>
        <dbReference type="RuleBase" id="RU004514"/>
    </source>
</evidence>
<dbReference type="SUPFAM" id="SSF51419">
    <property type="entry name" value="PLP-binding barrel"/>
    <property type="match status" value="1"/>
</dbReference>
<dbReference type="InterPro" id="IPR011078">
    <property type="entry name" value="PyrdxlP_homeostasis"/>
</dbReference>
<evidence type="ECO:0000256" key="2">
    <source>
        <dbReference type="HAMAP-Rule" id="MF_02087"/>
    </source>
</evidence>
<dbReference type="Proteomes" id="UP000466785">
    <property type="component" value="Chromosome"/>
</dbReference>
<evidence type="ECO:0000259" key="5">
    <source>
        <dbReference type="Pfam" id="PF01168"/>
    </source>
</evidence>
<gene>
    <name evidence="6" type="ORF">MPOR_38250</name>
</gene>
<keyword evidence="7" id="KW-1185">Reference proteome</keyword>
<feature type="modified residue" description="N6-(pyridoxal phosphate)lysine" evidence="2">
    <location>
        <position position="43"/>
    </location>
</feature>
<accession>A0A6N4VEA6</accession>
<evidence type="ECO:0000313" key="7">
    <source>
        <dbReference type="Proteomes" id="UP000466785"/>
    </source>
</evidence>
<proteinExistence type="inferred from homology"/>
<dbReference type="CDD" id="cd00635">
    <property type="entry name" value="PLPDE_III_YBL036c_like"/>
    <property type="match status" value="1"/>
</dbReference>
<evidence type="ECO:0000256" key="1">
    <source>
        <dbReference type="ARBA" id="ARBA00022898"/>
    </source>
</evidence>
<organism evidence="6 7">
    <name type="scientific">Mycolicibacterium poriferae</name>
    <dbReference type="NCBI Taxonomy" id="39694"/>
    <lineage>
        <taxon>Bacteria</taxon>
        <taxon>Bacillati</taxon>
        <taxon>Actinomycetota</taxon>
        <taxon>Actinomycetes</taxon>
        <taxon>Mycobacteriales</taxon>
        <taxon>Mycobacteriaceae</taxon>
        <taxon>Mycolicibacterium</taxon>
    </lineage>
</organism>
<dbReference type="Gene3D" id="3.20.20.10">
    <property type="entry name" value="Alanine racemase"/>
    <property type="match status" value="1"/>
</dbReference>
<name>A0A6N4VEA6_9MYCO</name>
<feature type="domain" description="Alanine racemase N-terminal" evidence="5">
    <location>
        <begin position="17"/>
        <end position="244"/>
    </location>
</feature>
<dbReference type="PANTHER" id="PTHR10146:SF14">
    <property type="entry name" value="PYRIDOXAL PHOSPHATE HOMEOSTASIS PROTEIN"/>
    <property type="match status" value="1"/>
</dbReference>
<comment type="similarity">
    <text evidence="2 3">Belongs to the pyridoxal phosphate-binding protein YggS/PROSC family.</text>
</comment>
<dbReference type="HAMAP" id="MF_02087">
    <property type="entry name" value="PLP_homeostasis"/>
    <property type="match status" value="1"/>
</dbReference>
<dbReference type="NCBIfam" id="TIGR00044">
    <property type="entry name" value="YggS family pyridoxal phosphate-dependent enzyme"/>
    <property type="match status" value="1"/>
</dbReference>
<dbReference type="PANTHER" id="PTHR10146">
    <property type="entry name" value="PROLINE SYNTHETASE CO-TRANSCRIBED BACTERIAL HOMOLOG PROTEIN"/>
    <property type="match status" value="1"/>
</dbReference>
<dbReference type="InterPro" id="IPR029066">
    <property type="entry name" value="PLP-binding_barrel"/>
</dbReference>
<dbReference type="InterPro" id="IPR001608">
    <property type="entry name" value="Ala_racemase_N"/>
</dbReference>
<feature type="region of interest" description="Disordered" evidence="4">
    <location>
        <begin position="246"/>
        <end position="289"/>
    </location>
</feature>
<reference evidence="6 7" key="1">
    <citation type="journal article" date="2019" name="Emerg. Microbes Infect.">
        <title>Comprehensive subspecies identification of 175 nontuberculous mycobacteria species based on 7547 genomic profiles.</title>
        <authorList>
            <person name="Matsumoto Y."/>
            <person name="Kinjo T."/>
            <person name="Motooka D."/>
            <person name="Nabeya D."/>
            <person name="Jung N."/>
            <person name="Uechi K."/>
            <person name="Horii T."/>
            <person name="Iida T."/>
            <person name="Fujita J."/>
            <person name="Nakamura S."/>
        </authorList>
    </citation>
    <scope>NUCLEOTIDE SEQUENCE [LARGE SCALE GENOMIC DNA]</scope>
    <source>
        <strain evidence="6 7">JCM 12603</strain>
    </source>
</reference>
<sequence length="289" mass="30746">MNATEQRERDLGEALAGLRARLDRAAQAAGRDPADIELLPVTKFFPASDVVALHRLGCTAFGESRDQEATQKIAEVASSGAVGEVRWHMIGRIQRNKARSIAEWAYAAHSVDTVKLVNALDRAASDALERDRRDAPMRVYVQVSLDGDESRGGIDVAAAERIDTVCAAVDAAAGLQFVGLMAIPPMDADPDQAFARLDAERRRVQQGYSQRLELSAGMSGDLEAAVKHGSTCVRVGTALLGSRPLTSPAVVTRVTPSSQTPDSTEQAEAAETSQSSRTTPASPHEGSSQ</sequence>
<dbReference type="Pfam" id="PF01168">
    <property type="entry name" value="Ala_racemase_N"/>
    <property type="match status" value="1"/>
</dbReference>
<comment type="function">
    <text evidence="2">Pyridoxal 5'-phosphate (PLP)-binding protein, which is involved in PLP homeostasis.</text>
</comment>
<evidence type="ECO:0000313" key="6">
    <source>
        <dbReference type="EMBL" id="BBX52799.1"/>
    </source>
</evidence>
<evidence type="ECO:0000256" key="4">
    <source>
        <dbReference type="SAM" id="MobiDB-lite"/>
    </source>
</evidence>
<dbReference type="KEGG" id="mpof:MPOR_38250"/>